<gene>
    <name evidence="1" type="ORF">FH972_005994</name>
</gene>
<accession>A0A5N6QTV6</accession>
<dbReference type="Proteomes" id="UP000327013">
    <property type="component" value="Chromosome 2"/>
</dbReference>
<sequence length="93" mass="10177">MDSRLRAEIESPTNAASSNEFNLAFEMTFLSLENWRIPARCCKSPDMSSPSGSFPVTTCTRPTSPSCDKLNTELTRSLVVESTKGFHLSTIGS</sequence>
<protein>
    <submittedName>
        <fullName evidence="1">Uncharacterized protein</fullName>
    </submittedName>
</protein>
<proteinExistence type="predicted"/>
<reference evidence="1 2" key="1">
    <citation type="submission" date="2019-06" db="EMBL/GenBank/DDBJ databases">
        <title>A chromosomal-level reference genome of Carpinus fangiana (Coryloideae, Betulaceae).</title>
        <authorList>
            <person name="Yang X."/>
            <person name="Wang Z."/>
            <person name="Zhang L."/>
            <person name="Hao G."/>
            <person name="Liu J."/>
            <person name="Yang Y."/>
        </authorList>
    </citation>
    <scope>NUCLEOTIDE SEQUENCE [LARGE SCALE GENOMIC DNA]</scope>
    <source>
        <strain evidence="1">Cfa_2016G</strain>
        <tissue evidence="1">Leaf</tissue>
    </source>
</reference>
<evidence type="ECO:0000313" key="2">
    <source>
        <dbReference type="Proteomes" id="UP000327013"/>
    </source>
</evidence>
<name>A0A5N6QTV6_9ROSI</name>
<organism evidence="1 2">
    <name type="scientific">Carpinus fangiana</name>
    <dbReference type="NCBI Taxonomy" id="176857"/>
    <lineage>
        <taxon>Eukaryota</taxon>
        <taxon>Viridiplantae</taxon>
        <taxon>Streptophyta</taxon>
        <taxon>Embryophyta</taxon>
        <taxon>Tracheophyta</taxon>
        <taxon>Spermatophyta</taxon>
        <taxon>Magnoliopsida</taxon>
        <taxon>eudicotyledons</taxon>
        <taxon>Gunneridae</taxon>
        <taxon>Pentapetalae</taxon>
        <taxon>rosids</taxon>
        <taxon>fabids</taxon>
        <taxon>Fagales</taxon>
        <taxon>Betulaceae</taxon>
        <taxon>Carpinus</taxon>
    </lineage>
</organism>
<dbReference type="AlphaFoldDB" id="A0A5N6QTV6"/>
<keyword evidence="2" id="KW-1185">Reference proteome</keyword>
<dbReference type="EMBL" id="CM017322">
    <property type="protein sequence ID" value="KAE8009563.1"/>
    <property type="molecule type" value="Genomic_DNA"/>
</dbReference>
<evidence type="ECO:0000313" key="1">
    <source>
        <dbReference type="EMBL" id="KAE8009563.1"/>
    </source>
</evidence>